<reference evidence="2 3" key="1">
    <citation type="submission" date="2015-01" db="EMBL/GenBank/DDBJ databases">
        <title>Genome sequence of Mycobacterium llatzerense and Mycobacterium immunogenum recovered from brain abscess.</title>
        <authorList>
            <person name="Greninger A.L."/>
            <person name="Langelier C."/>
            <person name="Cunningham G."/>
            <person name="Chiu C.Y."/>
            <person name="Miller S."/>
        </authorList>
    </citation>
    <scope>NUCLEOTIDE SEQUENCE [LARGE SCALE GENOMIC DNA]</scope>
    <source>
        <strain evidence="2 3">CLUC14</strain>
    </source>
</reference>
<evidence type="ECO:0000313" key="3">
    <source>
        <dbReference type="Proteomes" id="UP000032221"/>
    </source>
</evidence>
<dbReference type="InterPro" id="IPR037401">
    <property type="entry name" value="SnoaL-like"/>
</dbReference>
<gene>
    <name evidence="2" type="ORF">TL10_11150</name>
</gene>
<keyword evidence="3" id="KW-1185">Reference proteome</keyword>
<evidence type="ECO:0000259" key="1">
    <source>
        <dbReference type="Pfam" id="PF13577"/>
    </source>
</evidence>
<evidence type="ECO:0000313" key="2">
    <source>
        <dbReference type="EMBL" id="KIU16862.1"/>
    </source>
</evidence>
<dbReference type="AlphaFoldDB" id="A0A0D1LEJ2"/>
<dbReference type="OrthoDB" id="1492465at2"/>
<dbReference type="PATRIC" id="fig|280871.6.peg.2311"/>
<comment type="caution">
    <text evidence="2">The sequence shown here is derived from an EMBL/GenBank/DDBJ whole genome shotgun (WGS) entry which is preliminary data.</text>
</comment>
<protein>
    <recommendedName>
        <fullName evidence="1">SnoaL-like domain-containing protein</fullName>
    </recommendedName>
</protein>
<proteinExistence type="predicted"/>
<accession>A0A0D1LEJ2</accession>
<dbReference type="Gene3D" id="3.10.450.50">
    <property type="match status" value="1"/>
</dbReference>
<dbReference type="CDD" id="cd00531">
    <property type="entry name" value="NTF2_like"/>
    <property type="match status" value="1"/>
</dbReference>
<name>A0A0D1LEJ2_9MYCO</name>
<dbReference type="SUPFAM" id="SSF54427">
    <property type="entry name" value="NTF2-like"/>
    <property type="match status" value="1"/>
</dbReference>
<dbReference type="EMBL" id="JXST01000013">
    <property type="protein sequence ID" value="KIU16862.1"/>
    <property type="molecule type" value="Genomic_DNA"/>
</dbReference>
<feature type="domain" description="SnoaL-like" evidence="1">
    <location>
        <begin position="5"/>
        <end position="135"/>
    </location>
</feature>
<dbReference type="Proteomes" id="UP000032221">
    <property type="component" value="Unassembled WGS sequence"/>
</dbReference>
<organism evidence="2 3">
    <name type="scientific">Mycolicibacterium llatzerense</name>
    <dbReference type="NCBI Taxonomy" id="280871"/>
    <lineage>
        <taxon>Bacteria</taxon>
        <taxon>Bacillati</taxon>
        <taxon>Actinomycetota</taxon>
        <taxon>Actinomycetes</taxon>
        <taxon>Mycobacteriales</taxon>
        <taxon>Mycobacteriaceae</taxon>
        <taxon>Mycolicibacterium</taxon>
    </lineage>
</organism>
<dbReference type="Pfam" id="PF13577">
    <property type="entry name" value="SnoaL_4"/>
    <property type="match status" value="1"/>
</dbReference>
<dbReference type="STRING" id="280871.TL10_11150"/>
<dbReference type="InterPro" id="IPR032710">
    <property type="entry name" value="NTF2-like_dom_sf"/>
</dbReference>
<sequence>MPLTVADRLDLADLVHRYAAAVDDRRFDDVVELFTSTAELVLPDPPRSLDPVRPEHGHDGVRAAMAALSGVARTQHEIVGEVYTDATDHAGGRIACVAHHWTRGADLTDVTDLVWHLRYDDEYVQTDDGWRIRRRALTLNAIETRPVRRLRD</sequence>
<dbReference type="RefSeq" id="WP_043985705.1">
    <property type="nucleotide sequence ID" value="NZ_JXST01000013.1"/>
</dbReference>